<dbReference type="SUPFAM" id="SSF64438">
    <property type="entry name" value="CNF1/YfiH-like putative cysteine hydrolases"/>
    <property type="match status" value="1"/>
</dbReference>
<dbReference type="Gene3D" id="3.30.1330.200">
    <property type="match status" value="1"/>
</dbReference>
<sequence length="162" mass="18327">MDELPVHFLYPAAMWIEKQPHRVHTILGSCVAVCLYDSVLKIGGINHYMLPYWNGQGLASPKYGNIAIEKLVEKMLFFGCKKENLRAKVFGGGEVIETTFNQFQIGERNVKVAQEMLREHGITIAGSSLSGKLGRKLEFNTQTGEVRMKFIEKQIFNPIKPK</sequence>
<dbReference type="GO" id="GO:0050568">
    <property type="term" value="F:protein-glutamine glutaminase activity"/>
    <property type="evidence" value="ECO:0007669"/>
    <property type="project" value="UniProtKB-UniRule"/>
</dbReference>
<name>A0A1G6J0K4_9BACT</name>
<keyword evidence="5" id="KW-1185">Reference proteome</keyword>
<comment type="function">
    <text evidence="3">Probably deamidates glutamine residues to glutamate on methyl-accepting chemotaxis receptors (MCPs), playing an important role in chemotaxis.</text>
</comment>
<accession>A0A1G6J0K4</accession>
<evidence type="ECO:0000256" key="3">
    <source>
        <dbReference type="HAMAP-Rule" id="MF_01440"/>
    </source>
</evidence>
<comment type="similarity">
    <text evidence="3">Belongs to the CheD family.</text>
</comment>
<protein>
    <recommendedName>
        <fullName evidence="3">Probable chemoreceptor glutamine deamidase CheD</fullName>
        <ecNumber evidence="3">3.5.1.44</ecNumber>
    </recommendedName>
</protein>
<dbReference type="STRING" id="1640674.SAMN05216323_10189"/>
<dbReference type="InterPro" id="IPR038592">
    <property type="entry name" value="CheD-like_sf"/>
</dbReference>
<dbReference type="InterPro" id="IPR005659">
    <property type="entry name" value="Chemorcpt_Glu_NH3ase_CheD"/>
</dbReference>
<dbReference type="Proteomes" id="UP000199452">
    <property type="component" value="Unassembled WGS sequence"/>
</dbReference>
<comment type="catalytic activity">
    <reaction evidence="3">
        <text>L-glutaminyl-[protein] + H2O = L-glutamyl-[protein] + NH4(+)</text>
        <dbReference type="Rhea" id="RHEA:16441"/>
        <dbReference type="Rhea" id="RHEA-COMP:10207"/>
        <dbReference type="Rhea" id="RHEA-COMP:10208"/>
        <dbReference type="ChEBI" id="CHEBI:15377"/>
        <dbReference type="ChEBI" id="CHEBI:28938"/>
        <dbReference type="ChEBI" id="CHEBI:29973"/>
        <dbReference type="ChEBI" id="CHEBI:30011"/>
        <dbReference type="EC" id="3.5.1.44"/>
    </reaction>
</comment>
<dbReference type="GO" id="GO:0006935">
    <property type="term" value="P:chemotaxis"/>
    <property type="evidence" value="ECO:0007669"/>
    <property type="project" value="UniProtKB-UniRule"/>
</dbReference>
<dbReference type="HAMAP" id="MF_01440">
    <property type="entry name" value="CheD"/>
    <property type="match status" value="1"/>
</dbReference>
<proteinExistence type="inferred from homology"/>
<dbReference type="PANTHER" id="PTHR35147">
    <property type="entry name" value="CHEMORECEPTOR GLUTAMINE DEAMIDASE CHED-RELATED"/>
    <property type="match status" value="1"/>
</dbReference>
<keyword evidence="2 3" id="KW-0378">Hydrolase</keyword>
<dbReference type="Pfam" id="PF03975">
    <property type="entry name" value="CheD"/>
    <property type="match status" value="1"/>
</dbReference>
<evidence type="ECO:0000256" key="1">
    <source>
        <dbReference type="ARBA" id="ARBA00022500"/>
    </source>
</evidence>
<dbReference type="PANTHER" id="PTHR35147:SF3">
    <property type="entry name" value="CHEMORECEPTOR GLUTAMINE DEAMIDASE CHED 1-RELATED"/>
    <property type="match status" value="1"/>
</dbReference>
<organism evidence="4 5">
    <name type="scientific">Williamwhitmania taraxaci</name>
    <dbReference type="NCBI Taxonomy" id="1640674"/>
    <lineage>
        <taxon>Bacteria</taxon>
        <taxon>Pseudomonadati</taxon>
        <taxon>Bacteroidota</taxon>
        <taxon>Bacteroidia</taxon>
        <taxon>Bacteroidales</taxon>
        <taxon>Williamwhitmaniaceae</taxon>
        <taxon>Williamwhitmania</taxon>
    </lineage>
</organism>
<keyword evidence="1 3" id="KW-0145">Chemotaxis</keyword>
<dbReference type="EMBL" id="FMYP01000018">
    <property type="protein sequence ID" value="SDC12362.1"/>
    <property type="molecule type" value="Genomic_DNA"/>
</dbReference>
<dbReference type="CDD" id="cd16352">
    <property type="entry name" value="CheD"/>
    <property type="match status" value="1"/>
</dbReference>
<dbReference type="InterPro" id="IPR011324">
    <property type="entry name" value="Cytotoxic_necrot_fac-like_cat"/>
</dbReference>
<evidence type="ECO:0000313" key="5">
    <source>
        <dbReference type="Proteomes" id="UP000199452"/>
    </source>
</evidence>
<evidence type="ECO:0000313" key="4">
    <source>
        <dbReference type="EMBL" id="SDC12362.1"/>
    </source>
</evidence>
<gene>
    <name evidence="3" type="primary">cheD</name>
    <name evidence="4" type="ORF">SAMN05216323_10189</name>
</gene>
<dbReference type="EC" id="3.5.1.44" evidence="3"/>
<reference evidence="4 5" key="1">
    <citation type="submission" date="2016-09" db="EMBL/GenBank/DDBJ databases">
        <authorList>
            <person name="Capua I."/>
            <person name="De Benedictis P."/>
            <person name="Joannis T."/>
            <person name="Lombin L.H."/>
            <person name="Cattoli G."/>
        </authorList>
    </citation>
    <scope>NUCLEOTIDE SEQUENCE [LARGE SCALE GENOMIC DNA]</scope>
    <source>
        <strain evidence="4 5">A7P-90m</strain>
    </source>
</reference>
<dbReference type="RefSeq" id="WP_212590506.1">
    <property type="nucleotide sequence ID" value="NZ_FMYP01000018.1"/>
</dbReference>
<dbReference type="AlphaFoldDB" id="A0A1G6J0K4"/>
<evidence type="ECO:0000256" key="2">
    <source>
        <dbReference type="ARBA" id="ARBA00022801"/>
    </source>
</evidence>